<feature type="compositionally biased region" description="Polar residues" evidence="1">
    <location>
        <begin position="227"/>
        <end position="245"/>
    </location>
</feature>
<protein>
    <submittedName>
        <fullName evidence="2">Uncharacterized protein</fullName>
    </submittedName>
</protein>
<dbReference type="EMBL" id="KB707690">
    <property type="protein sequence ID" value="EMR90773.1"/>
    <property type="molecule type" value="Genomic_DNA"/>
</dbReference>
<proteinExistence type="predicted"/>
<sequence length="333" mass="37134">MSTSSSKTSIDINLDAIEVHCIHYPKLPDPTEAIITTRFNHDFDPDPPILALCMHSANQDVDKTSTELGRYSSNKGASFHSEGREWNESGEISWAVLSGWCPACNRKYGEEINMGYSRKLYITATLCRHWIMAGDRNKTPRGRAEAIEVIREAGLRFDGQDFDKRRIDEISSNKLLPVTKLERVRGKHMTEHKETMVRKEDRLGVFISEPQSKADSGQAYESAYDLASNSPSTPTSMSANVNPSTPIKKKSVSESLHGGHNSDKSLSKERQSREARSSHSGKAHSQPISAQSASEIPRGHSSAKSHRRSESDLEICRSPRTKRSARSYSPSNF</sequence>
<reference evidence="3" key="1">
    <citation type="journal article" date="2013" name="Genome Announc.">
        <title>Draft genome sequence of Botrytis cinerea BcDW1, inoculum for noble rot of grape berries.</title>
        <authorList>
            <person name="Blanco-Ulate B."/>
            <person name="Allen G."/>
            <person name="Powell A.L."/>
            <person name="Cantu D."/>
        </authorList>
    </citation>
    <scope>NUCLEOTIDE SEQUENCE [LARGE SCALE GENOMIC DNA]</scope>
    <source>
        <strain evidence="3">BcDW1</strain>
    </source>
</reference>
<feature type="region of interest" description="Disordered" evidence="1">
    <location>
        <begin position="210"/>
        <end position="333"/>
    </location>
</feature>
<name>M7UUS4_BOTF1</name>
<evidence type="ECO:0000313" key="3">
    <source>
        <dbReference type="Proteomes" id="UP000012045"/>
    </source>
</evidence>
<feature type="compositionally biased region" description="Basic and acidic residues" evidence="1">
    <location>
        <begin position="260"/>
        <end position="277"/>
    </location>
</feature>
<evidence type="ECO:0000256" key="1">
    <source>
        <dbReference type="SAM" id="MobiDB-lite"/>
    </source>
</evidence>
<dbReference type="AlphaFoldDB" id="M7UUS4"/>
<organism evidence="2 3">
    <name type="scientific">Botryotinia fuckeliana (strain BcDW1)</name>
    <name type="common">Noble rot fungus</name>
    <name type="synonym">Botrytis cinerea</name>
    <dbReference type="NCBI Taxonomy" id="1290391"/>
    <lineage>
        <taxon>Eukaryota</taxon>
        <taxon>Fungi</taxon>
        <taxon>Dikarya</taxon>
        <taxon>Ascomycota</taxon>
        <taxon>Pezizomycotina</taxon>
        <taxon>Leotiomycetes</taxon>
        <taxon>Helotiales</taxon>
        <taxon>Sclerotiniaceae</taxon>
        <taxon>Botrytis</taxon>
    </lineage>
</organism>
<gene>
    <name evidence="2" type="ORF">BcDW1_650</name>
</gene>
<evidence type="ECO:0000313" key="2">
    <source>
        <dbReference type="EMBL" id="EMR90773.1"/>
    </source>
</evidence>
<dbReference type="OrthoDB" id="3547832at2759"/>
<accession>M7UUS4</accession>
<feature type="compositionally biased region" description="Basic and acidic residues" evidence="1">
    <location>
        <begin position="308"/>
        <end position="317"/>
    </location>
</feature>
<dbReference type="Proteomes" id="UP000012045">
    <property type="component" value="Unassembled WGS sequence"/>
</dbReference>
<dbReference type="HOGENOM" id="CLU_834176_0_0_1"/>